<gene>
    <name evidence="2" type="ORF">BDY21DRAFT_334707</name>
</gene>
<dbReference type="AlphaFoldDB" id="A0A6A6P877"/>
<sequence>MATQSTSKLKADRERKLRSVITFASSLEQRIRVDPADAILLSDIQDHLKPLPLEPSAEIAPKRDQLERQGTTLWNLSTRLHRQASLDNGHSNSKLVCILRAFACMILESARPQRTTPALAGTIKLQKVALKAARSCIDQTQLELGIKVLERAAIHVEELEKLSQNEGFLDDDERVCIRLRVEYFMLRTLLHWKQQRLDLANHFFNQSGVAEYTLDGETAEMFADILLEIGQDQFRSKAFDAAVQWLERAHDLIDRQDRDDLSPDAADLHMCISSYFSMFRHFNTANNCFDNF</sequence>
<dbReference type="GO" id="GO:0051321">
    <property type="term" value="P:meiotic cell cycle"/>
    <property type="evidence" value="ECO:0007669"/>
    <property type="project" value="UniProtKB-KW"/>
</dbReference>
<proteinExistence type="predicted"/>
<evidence type="ECO:0000313" key="3">
    <source>
        <dbReference type="Proteomes" id="UP000799766"/>
    </source>
</evidence>
<dbReference type="InterPro" id="IPR013940">
    <property type="entry name" value="Spo22/ZIP4/TEX11"/>
</dbReference>
<organism evidence="2 3">
    <name type="scientific">Lineolata rhizophorae</name>
    <dbReference type="NCBI Taxonomy" id="578093"/>
    <lineage>
        <taxon>Eukaryota</taxon>
        <taxon>Fungi</taxon>
        <taxon>Dikarya</taxon>
        <taxon>Ascomycota</taxon>
        <taxon>Pezizomycotina</taxon>
        <taxon>Dothideomycetes</taxon>
        <taxon>Dothideomycetes incertae sedis</taxon>
        <taxon>Lineolatales</taxon>
        <taxon>Lineolataceae</taxon>
        <taxon>Lineolata</taxon>
    </lineage>
</organism>
<dbReference type="InterPro" id="IPR039057">
    <property type="entry name" value="Spo22/ZIP4"/>
</dbReference>
<dbReference type="EMBL" id="MU001673">
    <property type="protein sequence ID" value="KAF2460211.1"/>
    <property type="molecule type" value="Genomic_DNA"/>
</dbReference>
<reference evidence="2" key="1">
    <citation type="journal article" date="2020" name="Stud. Mycol.">
        <title>101 Dothideomycetes genomes: a test case for predicting lifestyles and emergence of pathogens.</title>
        <authorList>
            <person name="Haridas S."/>
            <person name="Albert R."/>
            <person name="Binder M."/>
            <person name="Bloem J."/>
            <person name="Labutti K."/>
            <person name="Salamov A."/>
            <person name="Andreopoulos B."/>
            <person name="Baker S."/>
            <person name="Barry K."/>
            <person name="Bills G."/>
            <person name="Bluhm B."/>
            <person name="Cannon C."/>
            <person name="Castanera R."/>
            <person name="Culley D."/>
            <person name="Daum C."/>
            <person name="Ezra D."/>
            <person name="Gonzalez J."/>
            <person name="Henrissat B."/>
            <person name="Kuo A."/>
            <person name="Liang C."/>
            <person name="Lipzen A."/>
            <person name="Lutzoni F."/>
            <person name="Magnuson J."/>
            <person name="Mondo S."/>
            <person name="Nolan M."/>
            <person name="Ohm R."/>
            <person name="Pangilinan J."/>
            <person name="Park H.-J."/>
            <person name="Ramirez L."/>
            <person name="Alfaro M."/>
            <person name="Sun H."/>
            <person name="Tritt A."/>
            <person name="Yoshinaga Y."/>
            <person name="Zwiers L.-H."/>
            <person name="Turgeon B."/>
            <person name="Goodwin S."/>
            <person name="Spatafora J."/>
            <person name="Crous P."/>
            <person name="Grigoriev I."/>
        </authorList>
    </citation>
    <scope>NUCLEOTIDE SEQUENCE</scope>
    <source>
        <strain evidence="2">ATCC 16933</strain>
    </source>
</reference>
<evidence type="ECO:0000313" key="2">
    <source>
        <dbReference type="EMBL" id="KAF2460211.1"/>
    </source>
</evidence>
<dbReference type="PANTHER" id="PTHR40375:SF2">
    <property type="entry name" value="SPORULATION-SPECIFIC PROTEIN 22"/>
    <property type="match status" value="1"/>
</dbReference>
<dbReference type="OrthoDB" id="65716at2759"/>
<dbReference type="Pfam" id="PF08631">
    <property type="entry name" value="SPO22"/>
    <property type="match status" value="1"/>
</dbReference>
<dbReference type="Proteomes" id="UP000799766">
    <property type="component" value="Unassembled WGS sequence"/>
</dbReference>
<dbReference type="GO" id="GO:0090173">
    <property type="term" value="P:regulation of synaptonemal complex assembly"/>
    <property type="evidence" value="ECO:0007669"/>
    <property type="project" value="InterPro"/>
</dbReference>
<dbReference type="PANTHER" id="PTHR40375">
    <property type="entry name" value="SPORULATION-SPECIFIC PROTEIN 22"/>
    <property type="match status" value="1"/>
</dbReference>
<name>A0A6A6P877_9PEZI</name>
<keyword evidence="1" id="KW-0469">Meiosis</keyword>
<protein>
    <submittedName>
        <fullName evidence="2">Uncharacterized protein</fullName>
    </submittedName>
</protein>
<keyword evidence="3" id="KW-1185">Reference proteome</keyword>
<evidence type="ECO:0000256" key="1">
    <source>
        <dbReference type="ARBA" id="ARBA00023254"/>
    </source>
</evidence>
<accession>A0A6A6P877</accession>